<evidence type="ECO:0000313" key="2">
    <source>
        <dbReference type="EMBL" id="CAD5124303.1"/>
    </source>
</evidence>
<protein>
    <submittedName>
        <fullName evidence="2">DgyrCDS12592</fullName>
    </submittedName>
</protein>
<dbReference type="Gene3D" id="3.40.50.300">
    <property type="entry name" value="P-loop containing nucleotide triphosphate hydrolases"/>
    <property type="match status" value="1"/>
</dbReference>
<feature type="domain" description="Deoxynucleoside kinase" evidence="1">
    <location>
        <begin position="1"/>
        <end position="93"/>
    </location>
</feature>
<sequence>MERSLYSTRYIFVENSYREGDLSDLEFNILDEWYQQLAKDKRNDIDLHVYLQASPKVCYDRILKRDRSEENTISLSFIEKLHDLHEEWLITKKAEARDVMVRVFHNLL</sequence>
<evidence type="ECO:0000313" key="3">
    <source>
        <dbReference type="Proteomes" id="UP000549394"/>
    </source>
</evidence>
<evidence type="ECO:0000259" key="1">
    <source>
        <dbReference type="Pfam" id="PF01712"/>
    </source>
</evidence>
<dbReference type="Proteomes" id="UP000549394">
    <property type="component" value="Unassembled WGS sequence"/>
</dbReference>
<dbReference type="OrthoDB" id="567086at2759"/>
<dbReference type="PANTHER" id="PTHR10513:SF24">
    <property type="entry name" value="THYMIDINE KINASE 2, MITOCHONDRIAL"/>
    <property type="match status" value="1"/>
</dbReference>
<dbReference type="AlphaFoldDB" id="A0A7I8W6Y7"/>
<dbReference type="GO" id="GO:0019136">
    <property type="term" value="F:deoxynucleoside kinase activity"/>
    <property type="evidence" value="ECO:0007669"/>
    <property type="project" value="TreeGrafter"/>
</dbReference>
<reference evidence="2 3" key="1">
    <citation type="submission" date="2020-08" db="EMBL/GenBank/DDBJ databases">
        <authorList>
            <person name="Hejnol A."/>
        </authorList>
    </citation>
    <scope>NUCLEOTIDE SEQUENCE [LARGE SCALE GENOMIC DNA]</scope>
</reference>
<dbReference type="GO" id="GO:0005739">
    <property type="term" value="C:mitochondrion"/>
    <property type="evidence" value="ECO:0007669"/>
    <property type="project" value="TreeGrafter"/>
</dbReference>
<dbReference type="Pfam" id="PF01712">
    <property type="entry name" value="dNK"/>
    <property type="match status" value="1"/>
</dbReference>
<accession>A0A7I8W6Y7</accession>
<dbReference type="SUPFAM" id="SSF52540">
    <property type="entry name" value="P-loop containing nucleoside triphosphate hydrolases"/>
    <property type="match status" value="1"/>
</dbReference>
<dbReference type="PANTHER" id="PTHR10513">
    <property type="entry name" value="DEOXYNUCLEOSIDE KINASE"/>
    <property type="match status" value="1"/>
</dbReference>
<dbReference type="InterPro" id="IPR031314">
    <property type="entry name" value="DNK_dom"/>
</dbReference>
<organism evidence="2 3">
    <name type="scientific">Dimorphilus gyrociliatus</name>
    <dbReference type="NCBI Taxonomy" id="2664684"/>
    <lineage>
        <taxon>Eukaryota</taxon>
        <taxon>Metazoa</taxon>
        <taxon>Spiralia</taxon>
        <taxon>Lophotrochozoa</taxon>
        <taxon>Annelida</taxon>
        <taxon>Polychaeta</taxon>
        <taxon>Polychaeta incertae sedis</taxon>
        <taxon>Dinophilidae</taxon>
        <taxon>Dimorphilus</taxon>
    </lineage>
</organism>
<dbReference type="EMBL" id="CAJFCJ010000020">
    <property type="protein sequence ID" value="CAD5124303.1"/>
    <property type="molecule type" value="Genomic_DNA"/>
</dbReference>
<proteinExistence type="predicted"/>
<dbReference type="InterPro" id="IPR027417">
    <property type="entry name" value="P-loop_NTPase"/>
</dbReference>
<comment type="caution">
    <text evidence="2">The sequence shown here is derived from an EMBL/GenBank/DDBJ whole genome shotgun (WGS) entry which is preliminary data.</text>
</comment>
<dbReference type="InterPro" id="IPR050566">
    <property type="entry name" value="Deoxyribonucleoside_kinase"/>
</dbReference>
<gene>
    <name evidence="2" type="ORF">DGYR_LOCUS11867</name>
</gene>
<keyword evidence="3" id="KW-1185">Reference proteome</keyword>
<name>A0A7I8W6Y7_9ANNE</name>